<evidence type="ECO:0000256" key="1">
    <source>
        <dbReference type="SAM" id="MobiDB-lite"/>
    </source>
</evidence>
<feature type="compositionally biased region" description="Low complexity" evidence="1">
    <location>
        <begin position="126"/>
        <end position="137"/>
    </location>
</feature>
<protein>
    <submittedName>
        <fullName evidence="2">Uncharacterized protein</fullName>
    </submittedName>
</protein>
<feature type="compositionally biased region" description="Polar residues" evidence="1">
    <location>
        <begin position="176"/>
        <end position="213"/>
    </location>
</feature>
<evidence type="ECO:0000313" key="2">
    <source>
        <dbReference type="EMBL" id="KAA8915089.1"/>
    </source>
</evidence>
<feature type="region of interest" description="Disordered" evidence="1">
    <location>
        <begin position="1"/>
        <end position="479"/>
    </location>
</feature>
<comment type="caution">
    <text evidence="2">The sequence shown here is derived from an EMBL/GenBank/DDBJ whole genome shotgun (WGS) entry which is preliminary data.</text>
</comment>
<feature type="compositionally biased region" description="Low complexity" evidence="1">
    <location>
        <begin position="279"/>
        <end position="291"/>
    </location>
</feature>
<name>A0A642V5T5_9ASCO</name>
<gene>
    <name evidence="2" type="ORF">TRICI_002748</name>
</gene>
<feature type="compositionally biased region" description="Polar residues" evidence="1">
    <location>
        <begin position="59"/>
        <end position="75"/>
    </location>
</feature>
<accession>A0A642V5T5</accession>
<feature type="compositionally biased region" description="Basic residues" evidence="1">
    <location>
        <begin position="82"/>
        <end position="92"/>
    </location>
</feature>
<sequence length="530" mass="57517">MSVSTVAPTNEFVFPIRPVSSASSSSNTNNDASRRGNPSHSRQYTGIELPWPIGKENLSHQPFSFDQNKATAPSNTLPPPKSPHRRHAHKRSGAVSAHDISGLDLDLPPPPSLGSPFSSVPKRSNSTKTTSKSSTTSDNPLTCSSSSSLPNTLDDSSPTSFSSSPSRPKVSFASSPATVINNDDTTASNNPEISVTPPDQITKGPRNNRSLSPPRNAVVNEKRHKKVKSWAGSLIKLRSSKESKPANEPTPTSGIFQSSSYVVPDPSKPVVDEMPAEPLIDLDAALSSSLDDMSKNSAHRRSESAPENGFRGVLRPKGSDSILEEEEEEEEEEEPPKHRNPLTSQSAASSSLSVNSTASSSVNRERGSRYTRNYNPNILSLDILKTQQQQQQQSDHHDDDDDDQEQEAYTNPRMTRHADDDDDKTNKRASTLTVSTGTITPGDIADGGPTSLGAPGPQVRSFSVSEGQLPQPSNTRRNKRNSFLLRSFHGPSSSCTYNDSWDNMSRQSKRRSLRIKLMGWLRGGPSSSNK</sequence>
<feature type="compositionally biased region" description="Polar residues" evidence="1">
    <location>
        <begin position="138"/>
        <end position="155"/>
    </location>
</feature>
<dbReference type="AlphaFoldDB" id="A0A642V5T5"/>
<dbReference type="VEuPathDB" id="FungiDB:TRICI_002748"/>
<evidence type="ECO:0000313" key="3">
    <source>
        <dbReference type="Proteomes" id="UP000761534"/>
    </source>
</evidence>
<feature type="compositionally biased region" description="Polar residues" evidence="1">
    <location>
        <begin position="428"/>
        <end position="439"/>
    </location>
</feature>
<feature type="compositionally biased region" description="Acidic residues" evidence="1">
    <location>
        <begin position="322"/>
        <end position="334"/>
    </location>
</feature>
<organism evidence="2 3">
    <name type="scientific">Trichomonascus ciferrii</name>
    <dbReference type="NCBI Taxonomy" id="44093"/>
    <lineage>
        <taxon>Eukaryota</taxon>
        <taxon>Fungi</taxon>
        <taxon>Dikarya</taxon>
        <taxon>Ascomycota</taxon>
        <taxon>Saccharomycotina</taxon>
        <taxon>Dipodascomycetes</taxon>
        <taxon>Dipodascales</taxon>
        <taxon>Trichomonascaceae</taxon>
        <taxon>Trichomonascus</taxon>
        <taxon>Trichomonascus ciferrii complex</taxon>
    </lineage>
</organism>
<dbReference type="EMBL" id="SWFS01000186">
    <property type="protein sequence ID" value="KAA8915089.1"/>
    <property type="molecule type" value="Genomic_DNA"/>
</dbReference>
<dbReference type="Proteomes" id="UP000761534">
    <property type="component" value="Unassembled WGS sequence"/>
</dbReference>
<proteinExistence type="predicted"/>
<feature type="compositionally biased region" description="Polar residues" evidence="1">
    <location>
        <begin position="460"/>
        <end position="475"/>
    </location>
</feature>
<keyword evidence="3" id="KW-1185">Reference proteome</keyword>
<feature type="compositionally biased region" description="Low complexity" evidence="1">
    <location>
        <begin position="156"/>
        <end position="175"/>
    </location>
</feature>
<feature type="compositionally biased region" description="Low complexity" evidence="1">
    <location>
        <begin position="342"/>
        <end position="362"/>
    </location>
</feature>
<reference evidence="2" key="1">
    <citation type="journal article" date="2019" name="G3 (Bethesda)">
        <title>Genome Assemblies of Two Rare Opportunistic Yeast Pathogens: Diutina rugosa (syn. Candida rugosa) and Trichomonascus ciferrii (syn. Candida ciferrii).</title>
        <authorList>
            <person name="Mixao V."/>
            <person name="Saus E."/>
            <person name="Hansen A.P."/>
            <person name="Lass-Florl C."/>
            <person name="Gabaldon T."/>
        </authorList>
    </citation>
    <scope>NUCLEOTIDE SEQUENCE</scope>
    <source>
        <strain evidence="2">CBS 4856</strain>
    </source>
</reference>
<feature type="compositionally biased region" description="Low complexity" evidence="1">
    <location>
        <begin position="20"/>
        <end position="31"/>
    </location>
</feature>
<feature type="compositionally biased region" description="Polar residues" evidence="1">
    <location>
        <begin position="249"/>
        <end position="261"/>
    </location>
</feature>